<dbReference type="InterPro" id="IPR006700">
    <property type="entry name" value="RsmE"/>
</dbReference>
<feature type="domain" description="Ribosomal RNA small subunit methyltransferase E PUA-like" evidence="14">
    <location>
        <begin position="18"/>
        <end position="52"/>
    </location>
</feature>
<dbReference type="Pfam" id="PF04452">
    <property type="entry name" value="Methyltrans_RNA"/>
    <property type="match status" value="1"/>
</dbReference>
<gene>
    <name evidence="15" type="ORF">H8S40_08890</name>
</gene>
<reference evidence="15 16" key="1">
    <citation type="submission" date="2020-08" db="EMBL/GenBank/DDBJ databases">
        <title>Genome public.</title>
        <authorList>
            <person name="Liu C."/>
            <person name="Sun Q."/>
        </authorList>
    </citation>
    <scope>NUCLEOTIDE SEQUENCE [LARGE SCALE GENOMIC DNA]</scope>
    <source>
        <strain evidence="15 16">NSJ-13</strain>
    </source>
</reference>
<keyword evidence="7 12" id="KW-0489">Methyltransferase</keyword>
<protein>
    <recommendedName>
        <fullName evidence="4 12">Ribosomal RNA small subunit methyltransferase E</fullName>
        <ecNumber evidence="3 12">2.1.1.193</ecNumber>
    </recommendedName>
</protein>
<organism evidence="15 16">
    <name type="scientific">Ruminococcus hominis</name>
    <dbReference type="NCBI Taxonomy" id="2763065"/>
    <lineage>
        <taxon>Bacteria</taxon>
        <taxon>Bacillati</taxon>
        <taxon>Bacillota</taxon>
        <taxon>Clostridia</taxon>
        <taxon>Eubacteriales</taxon>
        <taxon>Oscillospiraceae</taxon>
        <taxon>Ruminococcus</taxon>
    </lineage>
</organism>
<evidence type="ECO:0000259" key="13">
    <source>
        <dbReference type="Pfam" id="PF04452"/>
    </source>
</evidence>
<dbReference type="EMBL" id="JACOPE010000001">
    <property type="protein sequence ID" value="MBC5683679.1"/>
    <property type="molecule type" value="Genomic_DNA"/>
</dbReference>
<dbReference type="GO" id="GO:0008168">
    <property type="term" value="F:methyltransferase activity"/>
    <property type="evidence" value="ECO:0007669"/>
    <property type="project" value="UniProtKB-KW"/>
</dbReference>
<evidence type="ECO:0000256" key="2">
    <source>
        <dbReference type="ARBA" id="ARBA00005528"/>
    </source>
</evidence>
<dbReference type="NCBIfam" id="NF008692">
    <property type="entry name" value="PRK11713.1-5"/>
    <property type="match status" value="1"/>
</dbReference>
<dbReference type="NCBIfam" id="TIGR00046">
    <property type="entry name" value="RsmE family RNA methyltransferase"/>
    <property type="match status" value="1"/>
</dbReference>
<keyword evidence="16" id="KW-1185">Reference proteome</keyword>
<evidence type="ECO:0000256" key="11">
    <source>
        <dbReference type="ARBA" id="ARBA00047944"/>
    </source>
</evidence>
<evidence type="ECO:0000256" key="3">
    <source>
        <dbReference type="ARBA" id="ARBA00012328"/>
    </source>
</evidence>
<comment type="function">
    <text evidence="10 12">Specifically methylates the N3 position of the uracil ring of uridine 1498 (m3U1498) in 16S rRNA. Acts on the fully assembled 30S ribosomal subunit.</text>
</comment>
<dbReference type="InterPro" id="IPR046887">
    <property type="entry name" value="RsmE_PUA-like"/>
</dbReference>
<evidence type="ECO:0000256" key="6">
    <source>
        <dbReference type="ARBA" id="ARBA00022552"/>
    </source>
</evidence>
<evidence type="ECO:0000256" key="5">
    <source>
        <dbReference type="ARBA" id="ARBA00022490"/>
    </source>
</evidence>
<comment type="caution">
    <text evidence="15">The sequence shown here is derived from an EMBL/GenBank/DDBJ whole genome shotgun (WGS) entry which is preliminary data.</text>
</comment>
<evidence type="ECO:0000256" key="10">
    <source>
        <dbReference type="ARBA" id="ARBA00025699"/>
    </source>
</evidence>
<evidence type="ECO:0000313" key="16">
    <source>
        <dbReference type="Proteomes" id="UP000631576"/>
    </source>
</evidence>
<proteinExistence type="inferred from homology"/>
<keyword evidence="9 12" id="KW-0949">S-adenosyl-L-methionine</keyword>
<evidence type="ECO:0000256" key="9">
    <source>
        <dbReference type="ARBA" id="ARBA00022691"/>
    </source>
</evidence>
<dbReference type="Gene3D" id="3.40.1280.10">
    <property type="match status" value="1"/>
</dbReference>
<dbReference type="RefSeq" id="WP_118724441.1">
    <property type="nucleotide sequence ID" value="NZ_JACOPE010000001.1"/>
</dbReference>
<comment type="catalytic activity">
    <reaction evidence="11 12">
        <text>uridine(1498) in 16S rRNA + S-adenosyl-L-methionine = N(3)-methyluridine(1498) in 16S rRNA + S-adenosyl-L-homocysteine + H(+)</text>
        <dbReference type="Rhea" id="RHEA:42920"/>
        <dbReference type="Rhea" id="RHEA-COMP:10283"/>
        <dbReference type="Rhea" id="RHEA-COMP:10284"/>
        <dbReference type="ChEBI" id="CHEBI:15378"/>
        <dbReference type="ChEBI" id="CHEBI:57856"/>
        <dbReference type="ChEBI" id="CHEBI:59789"/>
        <dbReference type="ChEBI" id="CHEBI:65315"/>
        <dbReference type="ChEBI" id="CHEBI:74502"/>
        <dbReference type="EC" id="2.1.1.193"/>
    </reaction>
</comment>
<keyword evidence="8 12" id="KW-0808">Transferase</keyword>
<evidence type="ECO:0000256" key="4">
    <source>
        <dbReference type="ARBA" id="ARBA00013673"/>
    </source>
</evidence>
<keyword evidence="5 12" id="KW-0963">Cytoplasm</keyword>
<evidence type="ECO:0000256" key="12">
    <source>
        <dbReference type="PIRNR" id="PIRNR015601"/>
    </source>
</evidence>
<evidence type="ECO:0000313" key="15">
    <source>
        <dbReference type="EMBL" id="MBC5683679.1"/>
    </source>
</evidence>
<dbReference type="InterPro" id="IPR029028">
    <property type="entry name" value="Alpha/beta_knot_MTases"/>
</dbReference>
<comment type="similarity">
    <text evidence="2 12">Belongs to the RNA methyltransferase RsmE family.</text>
</comment>
<accession>A0ABR7G8B4</accession>
<dbReference type="CDD" id="cd18084">
    <property type="entry name" value="RsmE-like"/>
    <property type="match status" value="1"/>
</dbReference>
<sequence length="250" mass="27891">MHHFFVEPTQICGDTIAIEGSDLNHMKNVLRIKPGESVEISDGSSNRYICEVDEYEQDSARLHICDKIQDDVELPSRIYLFQGLPKADKMELIIQKAVELGVYEVVPVVTKRAVVKLDEKKAAKKVARWNAIAEGAAKQSGRNRIPEVHDVMTFAEALEFAKSLDVRLIPYEKAEGMGTMKSAVDQIKPGESIGVFIGPEGGFEEAEIEQAMEQEIIPVSLGKRILRTETAGLTILSILMYHLECEIHNL</sequence>
<dbReference type="Proteomes" id="UP000631576">
    <property type="component" value="Unassembled WGS sequence"/>
</dbReference>
<name>A0ABR7G8B4_9FIRM</name>
<dbReference type="GO" id="GO:0032259">
    <property type="term" value="P:methylation"/>
    <property type="evidence" value="ECO:0007669"/>
    <property type="project" value="UniProtKB-KW"/>
</dbReference>
<dbReference type="Pfam" id="PF20260">
    <property type="entry name" value="PUA_4"/>
    <property type="match status" value="1"/>
</dbReference>
<keyword evidence="6 12" id="KW-0698">rRNA processing</keyword>
<dbReference type="PIRSF" id="PIRSF015601">
    <property type="entry name" value="MTase_slr0722"/>
    <property type="match status" value="1"/>
</dbReference>
<dbReference type="EC" id="2.1.1.193" evidence="3 12"/>
<evidence type="ECO:0000256" key="1">
    <source>
        <dbReference type="ARBA" id="ARBA00004496"/>
    </source>
</evidence>
<dbReference type="InterPro" id="IPR046886">
    <property type="entry name" value="RsmE_MTase_dom"/>
</dbReference>
<dbReference type="InterPro" id="IPR029026">
    <property type="entry name" value="tRNA_m1G_MTases_N"/>
</dbReference>
<evidence type="ECO:0000256" key="8">
    <source>
        <dbReference type="ARBA" id="ARBA00022679"/>
    </source>
</evidence>
<dbReference type="Gene3D" id="2.40.240.20">
    <property type="entry name" value="Hypothetical PUA domain-like, domain 1"/>
    <property type="match status" value="1"/>
</dbReference>
<feature type="domain" description="Ribosomal RNA small subunit methyltransferase E methyltransferase" evidence="13">
    <location>
        <begin position="73"/>
        <end position="240"/>
    </location>
</feature>
<dbReference type="InterPro" id="IPR015947">
    <property type="entry name" value="PUA-like_sf"/>
</dbReference>
<dbReference type="PANTHER" id="PTHR30027">
    <property type="entry name" value="RIBOSOMAL RNA SMALL SUBUNIT METHYLTRANSFERASE E"/>
    <property type="match status" value="1"/>
</dbReference>
<comment type="subcellular location">
    <subcellularLocation>
        <location evidence="1 12">Cytoplasm</location>
    </subcellularLocation>
</comment>
<evidence type="ECO:0000256" key="7">
    <source>
        <dbReference type="ARBA" id="ARBA00022603"/>
    </source>
</evidence>
<dbReference type="SUPFAM" id="SSF88697">
    <property type="entry name" value="PUA domain-like"/>
    <property type="match status" value="1"/>
</dbReference>
<dbReference type="PANTHER" id="PTHR30027:SF3">
    <property type="entry name" value="16S RRNA (URACIL(1498)-N(3))-METHYLTRANSFERASE"/>
    <property type="match status" value="1"/>
</dbReference>
<evidence type="ECO:0000259" key="14">
    <source>
        <dbReference type="Pfam" id="PF20260"/>
    </source>
</evidence>
<dbReference type="SUPFAM" id="SSF75217">
    <property type="entry name" value="alpha/beta knot"/>
    <property type="match status" value="1"/>
</dbReference>